<proteinExistence type="predicted"/>
<evidence type="ECO:0000313" key="3">
    <source>
        <dbReference type="Proteomes" id="UP000237682"/>
    </source>
</evidence>
<protein>
    <submittedName>
        <fullName evidence="2">Uncharacterized protein</fullName>
    </submittedName>
</protein>
<evidence type="ECO:0000256" key="1">
    <source>
        <dbReference type="SAM" id="MobiDB-lite"/>
    </source>
</evidence>
<sequence length="88" mass="9973">MKHAFEVGDIVTFHSSISRHDEGPYLVTRQMPADGPEPAYRLKDISDSRERVAREHELRASRQGAGLTPEPHRSALKPARTRPTRRST</sequence>
<gene>
    <name evidence="2" type="ORF">C5L14_20200</name>
</gene>
<organism evidence="2 3">
    <name type="scientific">Labrys okinawensis</name>
    <dbReference type="NCBI Taxonomy" id="346911"/>
    <lineage>
        <taxon>Bacteria</taxon>
        <taxon>Pseudomonadati</taxon>
        <taxon>Pseudomonadota</taxon>
        <taxon>Alphaproteobacteria</taxon>
        <taxon>Hyphomicrobiales</taxon>
        <taxon>Xanthobacteraceae</taxon>
        <taxon>Labrys</taxon>
    </lineage>
</organism>
<dbReference type="EMBL" id="PUEJ01000007">
    <property type="protein sequence ID" value="PRH85868.1"/>
    <property type="molecule type" value="Genomic_DNA"/>
</dbReference>
<keyword evidence="3" id="KW-1185">Reference proteome</keyword>
<dbReference type="AlphaFoldDB" id="A0A2S9Q933"/>
<feature type="region of interest" description="Disordered" evidence="1">
    <location>
        <begin position="49"/>
        <end position="88"/>
    </location>
</feature>
<accession>A0A2S9Q933</accession>
<comment type="caution">
    <text evidence="2">The sequence shown here is derived from an EMBL/GenBank/DDBJ whole genome shotgun (WGS) entry which is preliminary data.</text>
</comment>
<reference evidence="2 3" key="1">
    <citation type="submission" date="2018-02" db="EMBL/GenBank/DDBJ databases">
        <title>Whole genome sequencing of endophytic bacterium.</title>
        <authorList>
            <person name="Eedara R."/>
            <person name="Podile A.R."/>
        </authorList>
    </citation>
    <scope>NUCLEOTIDE SEQUENCE [LARGE SCALE GENOMIC DNA]</scope>
    <source>
        <strain evidence="2 3">RP1T</strain>
    </source>
</reference>
<name>A0A2S9Q933_9HYPH</name>
<dbReference type="Proteomes" id="UP000237682">
    <property type="component" value="Unassembled WGS sequence"/>
</dbReference>
<evidence type="ECO:0000313" key="2">
    <source>
        <dbReference type="EMBL" id="PRH85868.1"/>
    </source>
</evidence>
<feature type="compositionally biased region" description="Basic and acidic residues" evidence="1">
    <location>
        <begin position="49"/>
        <end position="60"/>
    </location>
</feature>
<feature type="compositionally biased region" description="Basic residues" evidence="1">
    <location>
        <begin position="79"/>
        <end position="88"/>
    </location>
</feature>